<dbReference type="AlphaFoldDB" id="A0A0K1QB93"/>
<dbReference type="InterPro" id="IPR038352">
    <property type="entry name" value="Imelysin_sf"/>
</dbReference>
<dbReference type="InterPro" id="IPR018976">
    <property type="entry name" value="Imelysin-like"/>
</dbReference>
<dbReference type="RefSeq" id="WP_146653849.1">
    <property type="nucleotide sequence ID" value="NZ_CP012333.1"/>
</dbReference>
<dbReference type="CDD" id="cd14659">
    <property type="entry name" value="Imelysin-like_IPPA"/>
    <property type="match status" value="1"/>
</dbReference>
<dbReference type="OrthoDB" id="5497838at2"/>
<proteinExistence type="predicted"/>
<feature type="chain" id="PRO_5005466909" evidence="3">
    <location>
        <begin position="23"/>
        <end position="374"/>
    </location>
</feature>
<accession>A0A0K1QB93</accession>
<keyword evidence="6" id="KW-1185">Reference proteome</keyword>
<reference evidence="5 6" key="1">
    <citation type="submission" date="2015-08" db="EMBL/GenBank/DDBJ databases">
        <authorList>
            <person name="Babu N.S."/>
            <person name="Beckwith C.J."/>
            <person name="Beseler K.G."/>
            <person name="Brison A."/>
            <person name="Carone J.V."/>
            <person name="Caskin T.P."/>
            <person name="Diamond M."/>
            <person name="Durham M.E."/>
            <person name="Foxe J.M."/>
            <person name="Go M."/>
            <person name="Henderson B.A."/>
            <person name="Jones I.B."/>
            <person name="McGettigan J.A."/>
            <person name="Micheletti S.J."/>
            <person name="Nasrallah M.E."/>
            <person name="Ortiz D."/>
            <person name="Piller C.R."/>
            <person name="Privatt S.R."/>
            <person name="Schneider S.L."/>
            <person name="Sharp S."/>
            <person name="Smith T.C."/>
            <person name="Stanton J.D."/>
            <person name="Ullery H.E."/>
            <person name="Wilson R.J."/>
            <person name="Serrano M.G."/>
            <person name="Buck G."/>
            <person name="Lee V."/>
            <person name="Wang Y."/>
            <person name="Carvalho R."/>
            <person name="Voegtly L."/>
            <person name="Shi R."/>
            <person name="Duckworth R."/>
            <person name="Johnson A."/>
            <person name="Loviza R."/>
            <person name="Walstead R."/>
            <person name="Shah Z."/>
            <person name="Kiflezghi M."/>
            <person name="Wade K."/>
            <person name="Ball S.L."/>
            <person name="Bradley K.W."/>
            <person name="Asai D.J."/>
            <person name="Bowman C.A."/>
            <person name="Russell D.A."/>
            <person name="Pope W.H."/>
            <person name="Jacobs-Sera D."/>
            <person name="Hendrix R.W."/>
            <person name="Hatfull G.F."/>
        </authorList>
    </citation>
    <scope>NUCLEOTIDE SEQUENCE [LARGE SCALE GENOMIC DNA]</scope>
    <source>
        <strain evidence="5 6">DSM 27648</strain>
    </source>
</reference>
<dbReference type="Proteomes" id="UP000064967">
    <property type="component" value="Chromosome"/>
</dbReference>
<gene>
    <name evidence="5" type="ORF">AKJ09_09677</name>
</gene>
<dbReference type="KEGG" id="llu:AKJ09_09677"/>
<dbReference type="STRING" id="1391654.AKJ09_09677"/>
<feature type="signal peptide" evidence="3">
    <location>
        <begin position="1"/>
        <end position="22"/>
    </location>
</feature>
<dbReference type="GO" id="GO:0030313">
    <property type="term" value="C:cell envelope"/>
    <property type="evidence" value="ECO:0007669"/>
    <property type="project" value="UniProtKB-SubCell"/>
</dbReference>
<evidence type="ECO:0000256" key="1">
    <source>
        <dbReference type="ARBA" id="ARBA00004196"/>
    </source>
</evidence>
<evidence type="ECO:0000313" key="5">
    <source>
        <dbReference type="EMBL" id="AKV03014.1"/>
    </source>
</evidence>
<evidence type="ECO:0000256" key="3">
    <source>
        <dbReference type="SAM" id="SignalP"/>
    </source>
</evidence>
<dbReference type="Gene3D" id="1.20.1420.20">
    <property type="entry name" value="M75 peptidase, HXXE motif"/>
    <property type="match status" value="1"/>
</dbReference>
<evidence type="ECO:0000256" key="2">
    <source>
        <dbReference type="ARBA" id="ARBA00022729"/>
    </source>
</evidence>
<protein>
    <submittedName>
        <fullName evidence="5">Iron-regulated protein A</fullName>
    </submittedName>
</protein>
<organism evidence="5 6">
    <name type="scientific">Labilithrix luteola</name>
    <dbReference type="NCBI Taxonomy" id="1391654"/>
    <lineage>
        <taxon>Bacteria</taxon>
        <taxon>Pseudomonadati</taxon>
        <taxon>Myxococcota</taxon>
        <taxon>Polyangia</taxon>
        <taxon>Polyangiales</taxon>
        <taxon>Labilitrichaceae</taxon>
        <taxon>Labilithrix</taxon>
    </lineage>
</organism>
<comment type="subcellular location">
    <subcellularLocation>
        <location evidence="1">Cell envelope</location>
    </subcellularLocation>
</comment>
<dbReference type="PROSITE" id="PS51257">
    <property type="entry name" value="PROKAR_LIPOPROTEIN"/>
    <property type="match status" value="1"/>
</dbReference>
<dbReference type="EMBL" id="CP012333">
    <property type="protein sequence ID" value="AKV03014.1"/>
    <property type="molecule type" value="Genomic_DNA"/>
</dbReference>
<sequence length="374" mass="39001">MRTLCYSLAVALAVTVSAGVFGACSSSPASSSSSMDAKPVLVDLTNNVILPSYRALDTQVDALRAAAAELQASPSDASLSKAQAAWRAARKAWEQAEAFRFGPVESNRITPAMNYWPAGADAIGKVIAGTDPITAESFEALGANAKGSLAVEYLLFDNQGGNAAVLTSLTTAPNADRRLTYVKVATENMKKRTAELVSAWDPAGQNFAKELTDAGDLFPTSKAALDQIVNSATFAADLVTGTKIAKPYGLKTGGVPAPDQEETPRSDNSIADMLATVDGVRSVYTGAYGSADGMGLSDLVRAKNPALDDRVIADLADAEAKIGAIPAPFRTAITDHREAVEAAYQSIRTLKNSLTTEVAGTLGTTLKFNDNDGD</sequence>
<name>A0A0K1QB93_9BACT</name>
<evidence type="ECO:0000313" key="6">
    <source>
        <dbReference type="Proteomes" id="UP000064967"/>
    </source>
</evidence>
<keyword evidence="2 3" id="KW-0732">Signal</keyword>
<dbReference type="InterPro" id="IPR034984">
    <property type="entry name" value="Imelysin-like_IPPA"/>
</dbReference>
<dbReference type="Pfam" id="PF09375">
    <property type="entry name" value="Peptidase_M75"/>
    <property type="match status" value="1"/>
</dbReference>
<evidence type="ECO:0000259" key="4">
    <source>
        <dbReference type="Pfam" id="PF09375"/>
    </source>
</evidence>
<feature type="domain" description="Imelysin-like" evidence="4">
    <location>
        <begin position="49"/>
        <end position="353"/>
    </location>
</feature>